<dbReference type="EMBL" id="JBHRTP010000088">
    <property type="protein sequence ID" value="MFC3110740.1"/>
    <property type="molecule type" value="Genomic_DNA"/>
</dbReference>
<evidence type="ECO:0000256" key="1">
    <source>
        <dbReference type="ARBA" id="ARBA00022801"/>
    </source>
</evidence>
<dbReference type="NCBIfam" id="TIGR03381">
    <property type="entry name" value="agmatine_aguB"/>
    <property type="match status" value="1"/>
</dbReference>
<dbReference type="EC" id="3.5.1.53" evidence="4"/>
<feature type="domain" description="CN hydrolase" evidence="3">
    <location>
        <begin position="6"/>
        <end position="267"/>
    </location>
</feature>
<protein>
    <submittedName>
        <fullName evidence="4">N-carbamoylputrescine amidase</fullName>
        <ecNumber evidence="4">3.5.1.53</ecNumber>
    </submittedName>
</protein>
<dbReference type="CDD" id="cd07573">
    <property type="entry name" value="CPA"/>
    <property type="match status" value="1"/>
</dbReference>
<comment type="caution">
    <text evidence="4">The sequence shown here is derived from an EMBL/GenBank/DDBJ whole genome shotgun (WGS) entry which is preliminary data.</text>
</comment>
<dbReference type="PANTHER" id="PTHR43674">
    <property type="entry name" value="NITRILASE C965.09-RELATED"/>
    <property type="match status" value="1"/>
</dbReference>
<evidence type="ECO:0000259" key="3">
    <source>
        <dbReference type="PROSITE" id="PS50263"/>
    </source>
</evidence>
<evidence type="ECO:0000313" key="5">
    <source>
        <dbReference type="Proteomes" id="UP001595530"/>
    </source>
</evidence>
<dbReference type="PANTHER" id="PTHR43674:SF2">
    <property type="entry name" value="BETA-UREIDOPROPIONASE"/>
    <property type="match status" value="1"/>
</dbReference>
<comment type="similarity">
    <text evidence="2">Belongs to the carbon-nitrogen hydrolase superfamily.</text>
</comment>
<dbReference type="Gene3D" id="3.60.110.10">
    <property type="entry name" value="Carbon-nitrogen hydrolase"/>
    <property type="match status" value="1"/>
</dbReference>
<dbReference type="InterPro" id="IPR050345">
    <property type="entry name" value="Aliph_Amidase/BUP"/>
</dbReference>
<proteinExistence type="inferred from homology"/>
<dbReference type="Pfam" id="PF00795">
    <property type="entry name" value="CN_hydrolase"/>
    <property type="match status" value="1"/>
</dbReference>
<keyword evidence="5" id="KW-1185">Reference proteome</keyword>
<gene>
    <name evidence="4" type="primary">aguB</name>
    <name evidence="4" type="ORF">ACFOFO_22775</name>
</gene>
<dbReference type="RefSeq" id="WP_390332967.1">
    <property type="nucleotide sequence ID" value="NZ_JBHRTP010000088.1"/>
</dbReference>
<keyword evidence="1 4" id="KW-0378">Hydrolase</keyword>
<dbReference type="InterPro" id="IPR003010">
    <property type="entry name" value="C-N_Hydrolase"/>
</dbReference>
<dbReference type="GO" id="GO:0050126">
    <property type="term" value="F:N-carbamoylputrescine amidase activity"/>
    <property type="evidence" value="ECO:0007669"/>
    <property type="project" value="UniProtKB-EC"/>
</dbReference>
<dbReference type="PROSITE" id="PS50263">
    <property type="entry name" value="CN_HYDROLASE"/>
    <property type="match status" value="1"/>
</dbReference>
<dbReference type="InterPro" id="IPR036526">
    <property type="entry name" value="C-N_Hydrolase_sf"/>
</dbReference>
<dbReference type="Proteomes" id="UP001595530">
    <property type="component" value="Unassembled WGS sequence"/>
</dbReference>
<sequence>MKSRLITVAAIQMASGDWNLERNMDRAEGLTRQAAGEGANLVLCPELFMSPYFCIDENSDHFDLAEPLDQNEKLARFGRLAAELAIVLPVGFFERAGKAFYNSLVVFDADGSCLGVYRKTHVPDSPGYSEKFYFTPGDTGFKVWSTRFGHIGIGICWDQWFPETARAMALMGAEVLCFPTIIGSDPMLPELDCSGHWQRTMQGHAAANMMPMVCANRIGKETGKGNAGQASLSVTFHGRSFITDGTGDKVAEAGTDDETILLHTFDLAQCRRARENWGLFRDRRPAMYGVLGTSDGRVSGAVPT</sequence>
<evidence type="ECO:0000313" key="4">
    <source>
        <dbReference type="EMBL" id="MFC3110740.1"/>
    </source>
</evidence>
<organism evidence="4 5">
    <name type="scientific">Undibacterium arcticum</name>
    <dbReference type="NCBI Taxonomy" id="1762892"/>
    <lineage>
        <taxon>Bacteria</taxon>
        <taxon>Pseudomonadati</taxon>
        <taxon>Pseudomonadota</taxon>
        <taxon>Betaproteobacteria</taxon>
        <taxon>Burkholderiales</taxon>
        <taxon>Oxalobacteraceae</taxon>
        <taxon>Undibacterium</taxon>
    </lineage>
</organism>
<dbReference type="InterPro" id="IPR017755">
    <property type="entry name" value="N-carbamoylputrescine_amidase"/>
</dbReference>
<name>A0ABV7FA06_9BURK</name>
<reference evidence="5" key="1">
    <citation type="journal article" date="2019" name="Int. J. Syst. Evol. Microbiol.">
        <title>The Global Catalogue of Microorganisms (GCM) 10K type strain sequencing project: providing services to taxonomists for standard genome sequencing and annotation.</title>
        <authorList>
            <consortium name="The Broad Institute Genomics Platform"/>
            <consortium name="The Broad Institute Genome Sequencing Center for Infectious Disease"/>
            <person name="Wu L."/>
            <person name="Ma J."/>
        </authorList>
    </citation>
    <scope>NUCLEOTIDE SEQUENCE [LARGE SCALE GENOMIC DNA]</scope>
    <source>
        <strain evidence="5">KCTC 42986</strain>
    </source>
</reference>
<accession>A0ABV7FA06</accession>
<dbReference type="SUPFAM" id="SSF56317">
    <property type="entry name" value="Carbon-nitrogen hydrolase"/>
    <property type="match status" value="1"/>
</dbReference>
<evidence type="ECO:0000256" key="2">
    <source>
        <dbReference type="ARBA" id="ARBA00034122"/>
    </source>
</evidence>